<comment type="caution">
    <text evidence="1">The sequence shown here is derived from an EMBL/GenBank/DDBJ whole genome shotgun (WGS) entry which is preliminary data.</text>
</comment>
<dbReference type="Proteomes" id="UP000058636">
    <property type="component" value="Unassembled WGS sequence"/>
</dbReference>
<gene>
    <name evidence="1" type="ORF">XD57_1701</name>
</gene>
<sequence>MKGNTAILGVLMLETKFPRIIGDVGNPQTYPFPVKLKKVKGANLKTVVWKTEESLIDAFIKGAKELEAEGVKAITTSCGFTVLFQDRLAQEVKVPVFASGL</sequence>
<feature type="non-terminal residue" evidence="1">
    <location>
        <position position="101"/>
    </location>
</feature>
<evidence type="ECO:0008006" key="3">
    <source>
        <dbReference type="Google" id="ProtNLM"/>
    </source>
</evidence>
<proteinExistence type="predicted"/>
<dbReference type="EMBL" id="LGFG01000228">
    <property type="protein sequence ID" value="KUK22203.1"/>
    <property type="molecule type" value="Genomic_DNA"/>
</dbReference>
<dbReference type="AlphaFoldDB" id="A0A101ENW3"/>
<evidence type="ECO:0000313" key="1">
    <source>
        <dbReference type="EMBL" id="KUK22203.1"/>
    </source>
</evidence>
<evidence type="ECO:0000313" key="2">
    <source>
        <dbReference type="Proteomes" id="UP000058636"/>
    </source>
</evidence>
<reference evidence="1 2" key="1">
    <citation type="journal article" date="2015" name="MBio">
        <title>Genome-Resolved Metagenomic Analysis Reveals Roles for Candidate Phyla and Other Microbial Community Members in Biogeochemical Transformations in Oil Reservoirs.</title>
        <authorList>
            <person name="Hu P."/>
            <person name="Tom L."/>
            <person name="Singh A."/>
            <person name="Thomas B.C."/>
            <person name="Baker B.J."/>
            <person name="Piceno Y.M."/>
            <person name="Andersen G.L."/>
            <person name="Banfield J.F."/>
        </authorList>
    </citation>
    <scope>NUCLEOTIDE SEQUENCE [LARGE SCALE GENOMIC DNA]</scope>
    <source>
        <strain evidence="1">46_26</strain>
    </source>
</reference>
<accession>A0A101ENW3</accession>
<organism evidence="1 2">
    <name type="scientific">Thermotoga petrophila</name>
    <dbReference type="NCBI Taxonomy" id="93929"/>
    <lineage>
        <taxon>Bacteria</taxon>
        <taxon>Thermotogati</taxon>
        <taxon>Thermotogota</taxon>
        <taxon>Thermotogae</taxon>
        <taxon>Thermotogales</taxon>
        <taxon>Thermotogaceae</taxon>
        <taxon>Thermotoga</taxon>
    </lineage>
</organism>
<name>A0A101ENW3_9THEM</name>
<protein>
    <recommendedName>
        <fullName evidence="3">Aspartate/glutamate racemase family protein</fullName>
    </recommendedName>
</protein>